<sequence length="150" mass="16880">MRMCACAGLQRRVHGQAFFKAQYPFPDIYKELFGTGVNKLRTGLELYYVAHRANTATDVMLLKSPHTSAPTAFINEGEMFGAQQQRRERHHSLCAATAVSQLKWSETLLGLVVIWILHQLRSFEARICSPVPGEDEGLGSDHNQRFPGYS</sequence>
<dbReference type="EMBL" id="JANPWB010000005">
    <property type="protein sequence ID" value="KAJ1184531.1"/>
    <property type="molecule type" value="Genomic_DNA"/>
</dbReference>
<evidence type="ECO:0000313" key="2">
    <source>
        <dbReference type="Proteomes" id="UP001066276"/>
    </source>
</evidence>
<evidence type="ECO:0000313" key="1">
    <source>
        <dbReference type="EMBL" id="KAJ1184531.1"/>
    </source>
</evidence>
<gene>
    <name evidence="1" type="ORF">NDU88_001337</name>
</gene>
<accession>A0AAV7U7A4</accession>
<proteinExistence type="predicted"/>
<protein>
    <submittedName>
        <fullName evidence="1">Uncharacterized protein</fullName>
    </submittedName>
</protein>
<dbReference type="Proteomes" id="UP001066276">
    <property type="component" value="Chromosome 3_1"/>
</dbReference>
<name>A0AAV7U7A4_PLEWA</name>
<dbReference type="AlphaFoldDB" id="A0AAV7U7A4"/>
<keyword evidence="2" id="KW-1185">Reference proteome</keyword>
<comment type="caution">
    <text evidence="1">The sequence shown here is derived from an EMBL/GenBank/DDBJ whole genome shotgun (WGS) entry which is preliminary data.</text>
</comment>
<organism evidence="1 2">
    <name type="scientific">Pleurodeles waltl</name>
    <name type="common">Iberian ribbed newt</name>
    <dbReference type="NCBI Taxonomy" id="8319"/>
    <lineage>
        <taxon>Eukaryota</taxon>
        <taxon>Metazoa</taxon>
        <taxon>Chordata</taxon>
        <taxon>Craniata</taxon>
        <taxon>Vertebrata</taxon>
        <taxon>Euteleostomi</taxon>
        <taxon>Amphibia</taxon>
        <taxon>Batrachia</taxon>
        <taxon>Caudata</taxon>
        <taxon>Salamandroidea</taxon>
        <taxon>Salamandridae</taxon>
        <taxon>Pleurodelinae</taxon>
        <taxon>Pleurodeles</taxon>
    </lineage>
</organism>
<reference evidence="1" key="1">
    <citation type="journal article" date="2022" name="bioRxiv">
        <title>Sequencing and chromosome-scale assembly of the giantPleurodeles waltlgenome.</title>
        <authorList>
            <person name="Brown T."/>
            <person name="Elewa A."/>
            <person name="Iarovenko S."/>
            <person name="Subramanian E."/>
            <person name="Araus A.J."/>
            <person name="Petzold A."/>
            <person name="Susuki M."/>
            <person name="Suzuki K.-i.T."/>
            <person name="Hayashi T."/>
            <person name="Toyoda A."/>
            <person name="Oliveira C."/>
            <person name="Osipova E."/>
            <person name="Leigh N.D."/>
            <person name="Simon A."/>
            <person name="Yun M.H."/>
        </authorList>
    </citation>
    <scope>NUCLEOTIDE SEQUENCE</scope>
    <source>
        <strain evidence="1">20211129_DDA</strain>
        <tissue evidence="1">Liver</tissue>
    </source>
</reference>